<dbReference type="Pfam" id="PF21858">
    <property type="entry name" value="DUF6914"/>
    <property type="match status" value="1"/>
</dbReference>
<evidence type="ECO:0000313" key="1">
    <source>
        <dbReference type="EMBL" id="TFY65749.1"/>
    </source>
</evidence>
<dbReference type="Proteomes" id="UP000298327">
    <property type="component" value="Unassembled WGS sequence"/>
</dbReference>
<gene>
    <name evidence="1" type="ORF">EVG20_g5345</name>
</gene>
<evidence type="ECO:0000313" key="2">
    <source>
        <dbReference type="Proteomes" id="UP000298327"/>
    </source>
</evidence>
<organism evidence="1 2">
    <name type="scientific">Dentipellis fragilis</name>
    <dbReference type="NCBI Taxonomy" id="205917"/>
    <lineage>
        <taxon>Eukaryota</taxon>
        <taxon>Fungi</taxon>
        <taxon>Dikarya</taxon>
        <taxon>Basidiomycota</taxon>
        <taxon>Agaricomycotina</taxon>
        <taxon>Agaricomycetes</taxon>
        <taxon>Russulales</taxon>
        <taxon>Hericiaceae</taxon>
        <taxon>Dentipellis</taxon>
    </lineage>
</organism>
<dbReference type="EMBL" id="SEOQ01000312">
    <property type="protein sequence ID" value="TFY65749.1"/>
    <property type="molecule type" value="Genomic_DNA"/>
</dbReference>
<proteinExistence type="predicted"/>
<comment type="caution">
    <text evidence="1">The sequence shown here is derived from an EMBL/GenBank/DDBJ whole genome shotgun (WGS) entry which is preliminary data.</text>
</comment>
<dbReference type="OrthoDB" id="3160749at2759"/>
<name>A0A4Y9YX87_9AGAM</name>
<dbReference type="InterPro" id="IPR054208">
    <property type="entry name" value="DUF6914"/>
</dbReference>
<protein>
    <submittedName>
        <fullName evidence="1">Uncharacterized protein</fullName>
    </submittedName>
</protein>
<dbReference type="AlphaFoldDB" id="A0A4Y9YX87"/>
<accession>A0A4Y9YX87</accession>
<sequence length="192" mass="21692">MPLDLASPQASVLCFCTSTALVTNMSYPLVLVQYKRDDFGAGNEQELHWALLVITDISRLSGPCFQAVDRTYRDARGKQWSPHSAECSLLSTDKCLGGVQIGSVRQHDLAACSNILAAHPTIPKSERWNCRDYILEMIEQLLRPRGYLRADLAPRHRVTMADLLPELKQVSWATEDYRRKHGRCCPQIKYSS</sequence>
<reference evidence="1 2" key="1">
    <citation type="submission" date="2019-02" db="EMBL/GenBank/DDBJ databases">
        <title>Genome sequencing of the rare red list fungi Dentipellis fragilis.</title>
        <authorList>
            <person name="Buettner E."/>
            <person name="Kellner H."/>
        </authorList>
    </citation>
    <scope>NUCLEOTIDE SEQUENCE [LARGE SCALE GENOMIC DNA]</scope>
    <source>
        <strain evidence="1 2">DSM 105465</strain>
    </source>
</reference>
<keyword evidence="2" id="KW-1185">Reference proteome</keyword>